<dbReference type="InterPro" id="IPR026444">
    <property type="entry name" value="Secre_tail"/>
</dbReference>
<sequence length="361" mass="37875">MKKSYFLVSALLLTAAASYGQGTELFLSEYDEGAHMAGVSYNGGVSNSTGNERAVEIFNPTIAAVNLNAYSIRRYSNGSATPSEDEKLVRRTGANVLNSTAAFVLANAEATITAITSKVDQLSAPYQTMTPNVLVVGGITYFNGDDALALVRWTSGTAGVGTPVLIDIFGSIGFRPLPGGGGTGTGNWSGTNPADGTPPVYVASANQSLIRRASVSAGTRVNPPSTWNPAMEWTAYSYAFPAGTTGNAEVGNQSYARLGEHNDYAGPFGSYLPLKTLDKFNTGISIYPNPASGSATIEIRNVKVGSVIVLNNLGQTISAQPRGLESEKITLDISALKPGLYFVQCVSADGQIKVYKELVVK</sequence>
<dbReference type="EMBL" id="BAABDJ010000033">
    <property type="protein sequence ID" value="GAA4012831.1"/>
    <property type="molecule type" value="Genomic_DNA"/>
</dbReference>
<dbReference type="NCBIfam" id="TIGR04183">
    <property type="entry name" value="Por_Secre_tail"/>
    <property type="match status" value="1"/>
</dbReference>
<keyword evidence="4" id="KW-1185">Reference proteome</keyword>
<proteinExistence type="predicted"/>
<dbReference type="Pfam" id="PF18962">
    <property type="entry name" value="Por_Secre_tail"/>
    <property type="match status" value="1"/>
</dbReference>
<feature type="domain" description="Secretion system C-terminal sorting" evidence="2">
    <location>
        <begin position="286"/>
        <end position="353"/>
    </location>
</feature>
<evidence type="ECO:0000259" key="2">
    <source>
        <dbReference type="Pfam" id="PF18962"/>
    </source>
</evidence>
<accession>A0ABP7SK25</accession>
<dbReference type="RefSeq" id="WP_345073714.1">
    <property type="nucleotide sequence ID" value="NZ_BAABDJ010000033.1"/>
</dbReference>
<reference evidence="4" key="1">
    <citation type="journal article" date="2019" name="Int. J. Syst. Evol. Microbiol.">
        <title>The Global Catalogue of Microorganisms (GCM) 10K type strain sequencing project: providing services to taxonomists for standard genome sequencing and annotation.</title>
        <authorList>
            <consortium name="The Broad Institute Genomics Platform"/>
            <consortium name="The Broad Institute Genome Sequencing Center for Infectious Disease"/>
            <person name="Wu L."/>
            <person name="Ma J."/>
        </authorList>
    </citation>
    <scope>NUCLEOTIDE SEQUENCE [LARGE SCALE GENOMIC DNA]</scope>
    <source>
        <strain evidence="4">JCM 17224</strain>
    </source>
</reference>
<name>A0ABP7SK25_9BACT</name>
<evidence type="ECO:0000256" key="1">
    <source>
        <dbReference type="SAM" id="SignalP"/>
    </source>
</evidence>
<comment type="caution">
    <text evidence="3">The sequence shown here is derived from an EMBL/GenBank/DDBJ whole genome shotgun (WGS) entry which is preliminary data.</text>
</comment>
<evidence type="ECO:0000313" key="4">
    <source>
        <dbReference type="Proteomes" id="UP001500567"/>
    </source>
</evidence>
<gene>
    <name evidence="3" type="ORF">GCM10022408_27020</name>
</gene>
<dbReference type="Proteomes" id="UP001500567">
    <property type="component" value="Unassembled WGS sequence"/>
</dbReference>
<protein>
    <recommendedName>
        <fullName evidence="2">Secretion system C-terminal sorting domain-containing protein</fullName>
    </recommendedName>
</protein>
<feature type="chain" id="PRO_5046729910" description="Secretion system C-terminal sorting domain-containing protein" evidence="1">
    <location>
        <begin position="21"/>
        <end position="361"/>
    </location>
</feature>
<evidence type="ECO:0000313" key="3">
    <source>
        <dbReference type="EMBL" id="GAA4012831.1"/>
    </source>
</evidence>
<keyword evidence="1" id="KW-0732">Signal</keyword>
<feature type="signal peptide" evidence="1">
    <location>
        <begin position="1"/>
        <end position="20"/>
    </location>
</feature>
<organism evidence="3 4">
    <name type="scientific">Hymenobacter fastidiosus</name>
    <dbReference type="NCBI Taxonomy" id="486264"/>
    <lineage>
        <taxon>Bacteria</taxon>
        <taxon>Pseudomonadati</taxon>
        <taxon>Bacteroidota</taxon>
        <taxon>Cytophagia</taxon>
        <taxon>Cytophagales</taxon>
        <taxon>Hymenobacteraceae</taxon>
        <taxon>Hymenobacter</taxon>
    </lineage>
</organism>